<reference evidence="2" key="2">
    <citation type="submission" date="2025-09" db="UniProtKB">
        <authorList>
            <consortium name="Ensembl"/>
        </authorList>
    </citation>
    <scope>IDENTIFICATION</scope>
</reference>
<name>A0A673Y2A3_SALTR</name>
<dbReference type="InterPro" id="IPR008983">
    <property type="entry name" value="Tumour_necrosis_fac-like_dom"/>
</dbReference>
<dbReference type="AlphaFoldDB" id="A0A673Y2A3"/>
<feature type="signal peptide" evidence="1">
    <location>
        <begin position="1"/>
        <end position="18"/>
    </location>
</feature>
<evidence type="ECO:0000313" key="3">
    <source>
        <dbReference type="Proteomes" id="UP000472277"/>
    </source>
</evidence>
<organism evidence="2 3">
    <name type="scientific">Salmo trutta</name>
    <name type="common">Brown trout</name>
    <dbReference type="NCBI Taxonomy" id="8032"/>
    <lineage>
        <taxon>Eukaryota</taxon>
        <taxon>Metazoa</taxon>
        <taxon>Chordata</taxon>
        <taxon>Craniata</taxon>
        <taxon>Vertebrata</taxon>
        <taxon>Euteleostomi</taxon>
        <taxon>Actinopterygii</taxon>
        <taxon>Neopterygii</taxon>
        <taxon>Teleostei</taxon>
        <taxon>Protacanthopterygii</taxon>
        <taxon>Salmoniformes</taxon>
        <taxon>Salmonidae</taxon>
        <taxon>Salmoninae</taxon>
        <taxon>Salmo</taxon>
    </lineage>
</organism>
<evidence type="ECO:0000256" key="1">
    <source>
        <dbReference type="SAM" id="SignalP"/>
    </source>
</evidence>
<accession>A0A673Y2A3</accession>
<sequence>MKATAFLMASLSSCLSMAQEDTPMTEHEVECTTELQNSCYMLTLITEFRVMEEKLQTTVEKTANNSGKNASLRRVYYFSFFFHAGGSEDSHTTLFKNGECMPITSDPKSITLQLGVGDQVYIRLRANAHVWPSHTSFNGFLLSQV</sequence>
<feature type="chain" id="PRO_5025679030" description="C1q domain-containing protein" evidence="1">
    <location>
        <begin position="19"/>
        <end position="145"/>
    </location>
</feature>
<dbReference type="SUPFAM" id="SSF49842">
    <property type="entry name" value="TNF-like"/>
    <property type="match status" value="1"/>
</dbReference>
<keyword evidence="1" id="KW-0732">Signal</keyword>
<dbReference type="Ensembl" id="ENSSTUT00000029919.1">
    <property type="protein sequence ID" value="ENSSTUP00000028592.1"/>
    <property type="gene ID" value="ENSSTUG00000012319.1"/>
</dbReference>
<dbReference type="Gene3D" id="2.60.120.40">
    <property type="match status" value="1"/>
</dbReference>
<keyword evidence="3" id="KW-1185">Reference proteome</keyword>
<dbReference type="Proteomes" id="UP000472277">
    <property type="component" value="Chromosome 32"/>
</dbReference>
<evidence type="ECO:0008006" key="4">
    <source>
        <dbReference type="Google" id="ProtNLM"/>
    </source>
</evidence>
<proteinExistence type="predicted"/>
<dbReference type="GeneTree" id="ENSGT00980000199396"/>
<evidence type="ECO:0000313" key="2">
    <source>
        <dbReference type="Ensembl" id="ENSSTUP00000028592.1"/>
    </source>
</evidence>
<protein>
    <recommendedName>
        <fullName evidence="4">C1q domain-containing protein</fullName>
    </recommendedName>
</protein>
<reference evidence="2" key="1">
    <citation type="submission" date="2025-08" db="UniProtKB">
        <authorList>
            <consortium name="Ensembl"/>
        </authorList>
    </citation>
    <scope>IDENTIFICATION</scope>
</reference>